<comment type="caution">
    <text evidence="1">The sequence shown here is derived from an EMBL/GenBank/DDBJ whole genome shotgun (WGS) entry which is preliminary data.</text>
</comment>
<name>A0ABV5QVP6_9ACTN</name>
<organism evidence="1 2">
    <name type="scientific">Streptomyces roseoviridis</name>
    <dbReference type="NCBI Taxonomy" id="67361"/>
    <lineage>
        <taxon>Bacteria</taxon>
        <taxon>Bacillati</taxon>
        <taxon>Actinomycetota</taxon>
        <taxon>Actinomycetes</taxon>
        <taxon>Kitasatosporales</taxon>
        <taxon>Streptomycetaceae</taxon>
        <taxon>Streptomyces</taxon>
    </lineage>
</organism>
<protein>
    <submittedName>
        <fullName evidence="1">Uncharacterized protein</fullName>
    </submittedName>
</protein>
<evidence type="ECO:0000313" key="2">
    <source>
        <dbReference type="Proteomes" id="UP001589716"/>
    </source>
</evidence>
<evidence type="ECO:0000313" key="1">
    <source>
        <dbReference type="EMBL" id="MFB9557591.1"/>
    </source>
</evidence>
<proteinExistence type="predicted"/>
<sequence>MDVFVCARCDAVLTVPLARVPLPPEAHLSYGHEPYPALMEPGTYAVDPAPSGPPFRDGQDIGEAAAAAQGVFAPWPVSFGARGRIVTAPGDVRGTVLVPEKCVNHCLGIAAGAEPNLECECCGLPVASRVDDCGLWQTVWLEPGAVRRVPTGAPAPPRTFTAVPPVDPPGSWSPRWEAAMGAALAGLVVASGGARVRLPAGLLTDVLGRALDALLPPGPVVRTAGPAGPGLPGDGLDIALVPHDPGTGGPWRPEGGAVPVPLPDGVWAWLALPPETSPLPASGTLPEGVLRDDYPLPDHPWRTLQPDLRAFRGTLARMPEVREPWLRALYDRHL</sequence>
<keyword evidence="2" id="KW-1185">Reference proteome</keyword>
<gene>
    <name evidence="1" type="ORF">ACFFTP_25825</name>
</gene>
<dbReference type="EMBL" id="JBHMCT010000016">
    <property type="protein sequence ID" value="MFB9557591.1"/>
    <property type="molecule type" value="Genomic_DNA"/>
</dbReference>
<reference evidence="1 2" key="1">
    <citation type="submission" date="2024-09" db="EMBL/GenBank/DDBJ databases">
        <authorList>
            <person name="Sun Q."/>
            <person name="Mori K."/>
        </authorList>
    </citation>
    <scope>NUCLEOTIDE SEQUENCE [LARGE SCALE GENOMIC DNA]</scope>
    <source>
        <strain evidence="1 2">JCM 4414</strain>
    </source>
</reference>
<dbReference type="RefSeq" id="WP_345485339.1">
    <property type="nucleotide sequence ID" value="NZ_BAAAWU010000001.1"/>
</dbReference>
<accession>A0ABV5QVP6</accession>
<dbReference type="Proteomes" id="UP001589716">
    <property type="component" value="Unassembled WGS sequence"/>
</dbReference>